<proteinExistence type="predicted"/>
<feature type="domain" description="CsgH-like" evidence="1">
    <location>
        <begin position="22"/>
        <end position="91"/>
    </location>
</feature>
<evidence type="ECO:0000259" key="1">
    <source>
        <dbReference type="Pfam" id="PF21112"/>
    </source>
</evidence>
<accession>A0A348FY17</accession>
<keyword evidence="3" id="KW-1185">Reference proteome</keyword>
<organism evidence="2 3">
    <name type="scientific">Blastochloris tepida</name>
    <dbReference type="NCBI Taxonomy" id="2233851"/>
    <lineage>
        <taxon>Bacteria</taxon>
        <taxon>Pseudomonadati</taxon>
        <taxon>Pseudomonadota</taxon>
        <taxon>Alphaproteobacteria</taxon>
        <taxon>Hyphomicrobiales</taxon>
        <taxon>Blastochloridaceae</taxon>
        <taxon>Blastochloris</taxon>
    </lineage>
</organism>
<name>A0A348FY17_9HYPH</name>
<evidence type="ECO:0000313" key="3">
    <source>
        <dbReference type="Proteomes" id="UP000266934"/>
    </source>
</evidence>
<sequence>MAAGAASVIGWVEVQPSGKGSDLITLRGHVLALTDAAGRFTLALTRSSKGGKSETKQGGAFKLQAGESQPLSTTTVNLDENDQLTVVLTISVDGTEVFSTTLRTF</sequence>
<dbReference type="OrthoDB" id="1524955at2"/>
<dbReference type="Pfam" id="PF21112">
    <property type="entry name" value="CsgH"/>
    <property type="match status" value="1"/>
</dbReference>
<dbReference type="InterPro" id="IPR053722">
    <property type="entry name" value="Curli_assembly_CsgC/AgfC"/>
</dbReference>
<gene>
    <name evidence="2" type="ORF">BLTE_08850</name>
</gene>
<dbReference type="EMBL" id="AP018907">
    <property type="protein sequence ID" value="BBF92200.1"/>
    <property type="molecule type" value="Genomic_DNA"/>
</dbReference>
<dbReference type="Gene3D" id="2.60.40.2420">
    <property type="match status" value="1"/>
</dbReference>
<dbReference type="Proteomes" id="UP000266934">
    <property type="component" value="Chromosome"/>
</dbReference>
<evidence type="ECO:0000313" key="2">
    <source>
        <dbReference type="EMBL" id="BBF92200.1"/>
    </source>
</evidence>
<dbReference type="InterPro" id="IPR047726">
    <property type="entry name" value="CsgH_dom"/>
</dbReference>
<reference evidence="2 3" key="1">
    <citation type="submission" date="2018-08" db="EMBL/GenBank/DDBJ databases">
        <title>Complete genome sequencing of Blastochloris tepida GI.</title>
        <authorList>
            <person name="Tsukatani Y."/>
            <person name="Mori H."/>
        </authorList>
    </citation>
    <scope>NUCLEOTIDE SEQUENCE [LARGE SCALE GENOMIC DNA]</scope>
    <source>
        <strain evidence="2 3">GI</strain>
    </source>
</reference>
<dbReference type="RefSeq" id="WP_126397973.1">
    <property type="nucleotide sequence ID" value="NZ_AP018907.1"/>
</dbReference>
<dbReference type="AlphaFoldDB" id="A0A348FY17"/>
<dbReference type="InterPro" id="IPR048632">
    <property type="entry name" value="CsgH-like"/>
</dbReference>
<dbReference type="KEGG" id="blag:BLTE_08850"/>
<dbReference type="NCBIfam" id="NF041112">
    <property type="entry name" value="chap_CsgH_alph"/>
    <property type="match status" value="1"/>
</dbReference>
<protein>
    <recommendedName>
        <fullName evidence="1">CsgH-like domain-containing protein</fullName>
    </recommendedName>
</protein>